<organism evidence="2 3">
    <name type="scientific">Datura stramonium</name>
    <name type="common">Jimsonweed</name>
    <name type="synonym">Common thornapple</name>
    <dbReference type="NCBI Taxonomy" id="4076"/>
    <lineage>
        <taxon>Eukaryota</taxon>
        <taxon>Viridiplantae</taxon>
        <taxon>Streptophyta</taxon>
        <taxon>Embryophyta</taxon>
        <taxon>Tracheophyta</taxon>
        <taxon>Spermatophyta</taxon>
        <taxon>Magnoliopsida</taxon>
        <taxon>eudicotyledons</taxon>
        <taxon>Gunneridae</taxon>
        <taxon>Pentapetalae</taxon>
        <taxon>asterids</taxon>
        <taxon>lamiids</taxon>
        <taxon>Solanales</taxon>
        <taxon>Solanaceae</taxon>
        <taxon>Solanoideae</taxon>
        <taxon>Datureae</taxon>
        <taxon>Datura</taxon>
    </lineage>
</organism>
<evidence type="ECO:0000256" key="1">
    <source>
        <dbReference type="SAM" id="MobiDB-lite"/>
    </source>
</evidence>
<evidence type="ECO:0000313" key="2">
    <source>
        <dbReference type="EMBL" id="MCE5167434.1"/>
    </source>
</evidence>
<comment type="caution">
    <text evidence="2">The sequence shown here is derived from an EMBL/GenBank/DDBJ whole genome shotgun (WGS) entry which is preliminary data.</text>
</comment>
<name>A0ABS8Y9A1_DATST</name>
<reference evidence="2 3" key="1">
    <citation type="journal article" date="2021" name="BMC Genomics">
        <title>Datura genome reveals duplications of psychoactive alkaloid biosynthetic genes and high mutation rate following tissue culture.</title>
        <authorList>
            <person name="Rajewski A."/>
            <person name="Carter-House D."/>
            <person name="Stajich J."/>
            <person name="Litt A."/>
        </authorList>
    </citation>
    <scope>NUCLEOTIDE SEQUENCE [LARGE SCALE GENOMIC DNA]</scope>
    <source>
        <strain evidence="2">AR-01</strain>
    </source>
</reference>
<protein>
    <submittedName>
        <fullName evidence="2">Uncharacterized protein</fullName>
    </submittedName>
</protein>
<proteinExistence type="predicted"/>
<feature type="region of interest" description="Disordered" evidence="1">
    <location>
        <begin position="87"/>
        <end position="106"/>
    </location>
</feature>
<evidence type="ECO:0000313" key="3">
    <source>
        <dbReference type="Proteomes" id="UP000823775"/>
    </source>
</evidence>
<keyword evidence="3" id="KW-1185">Reference proteome</keyword>
<feature type="non-terminal residue" evidence="2">
    <location>
        <position position="150"/>
    </location>
</feature>
<dbReference type="Proteomes" id="UP000823775">
    <property type="component" value="Unassembled WGS sequence"/>
</dbReference>
<sequence>LDDEGHDVKFGNGQWKVIKGNLVIARGMKRSSLYMVYLPSEGVTIPDQKRNKIRFTESRGQKNVRFVGYKPRATGQIQVERAWKGSGKPVRDFRGSGSTGNQPVKASAKVTRQWVKRTNVPAVKVSPDDYLLTMESVVCSQSIPGFGSSC</sequence>
<dbReference type="EMBL" id="JACEIK010108728">
    <property type="protein sequence ID" value="MCE5167434.1"/>
    <property type="molecule type" value="Genomic_DNA"/>
</dbReference>
<accession>A0ABS8Y9A1</accession>
<feature type="non-terminal residue" evidence="2">
    <location>
        <position position="1"/>
    </location>
</feature>
<gene>
    <name evidence="2" type="ORF">HAX54_002006</name>
</gene>